<feature type="region of interest" description="Disordered" evidence="1">
    <location>
        <begin position="529"/>
        <end position="712"/>
    </location>
</feature>
<proteinExistence type="predicted"/>
<dbReference type="GO" id="GO:0016740">
    <property type="term" value="F:transferase activity"/>
    <property type="evidence" value="ECO:0007669"/>
    <property type="project" value="UniProtKB-KW"/>
</dbReference>
<keyword evidence="3" id="KW-1185">Reference proteome</keyword>
<protein>
    <submittedName>
        <fullName evidence="2">Oligosaccharyl transferase stt3 subunit</fullName>
    </submittedName>
</protein>
<keyword evidence="2" id="KW-0808">Transferase</keyword>
<feature type="region of interest" description="Disordered" evidence="1">
    <location>
        <begin position="730"/>
        <end position="851"/>
    </location>
</feature>
<feature type="region of interest" description="Disordered" evidence="1">
    <location>
        <begin position="458"/>
        <end position="487"/>
    </location>
</feature>
<feature type="compositionally biased region" description="Basic and acidic residues" evidence="1">
    <location>
        <begin position="410"/>
        <end position="436"/>
    </location>
</feature>
<feature type="compositionally biased region" description="Low complexity" evidence="1">
    <location>
        <begin position="809"/>
        <end position="828"/>
    </location>
</feature>
<feature type="compositionally biased region" description="Polar residues" evidence="1">
    <location>
        <begin position="692"/>
        <end position="712"/>
    </location>
</feature>
<name>A0AAN9YX13_9PEZI</name>
<feature type="compositionally biased region" description="Basic and acidic residues" evidence="1">
    <location>
        <begin position="596"/>
        <end position="637"/>
    </location>
</feature>
<feature type="compositionally biased region" description="Acidic residues" evidence="1">
    <location>
        <begin position="113"/>
        <end position="123"/>
    </location>
</feature>
<accession>A0AAN9YX13</accession>
<feature type="compositionally biased region" description="Basic and acidic residues" evidence="1">
    <location>
        <begin position="334"/>
        <end position="349"/>
    </location>
</feature>
<gene>
    <name evidence="2" type="primary">STT3_1</name>
    <name evidence="2" type="ORF">SLS62_000150</name>
</gene>
<feature type="compositionally biased region" description="Basic and acidic residues" evidence="1">
    <location>
        <begin position="753"/>
        <end position="783"/>
    </location>
</feature>
<dbReference type="EMBL" id="JAKJXP020000001">
    <property type="protein sequence ID" value="KAK7757772.1"/>
    <property type="molecule type" value="Genomic_DNA"/>
</dbReference>
<evidence type="ECO:0000313" key="3">
    <source>
        <dbReference type="Proteomes" id="UP001320420"/>
    </source>
</evidence>
<feature type="compositionally biased region" description="Polar residues" evidence="1">
    <location>
        <begin position="475"/>
        <end position="487"/>
    </location>
</feature>
<comment type="caution">
    <text evidence="2">The sequence shown here is derived from an EMBL/GenBank/DDBJ whole genome shotgun (WGS) entry which is preliminary data.</text>
</comment>
<evidence type="ECO:0000256" key="1">
    <source>
        <dbReference type="SAM" id="MobiDB-lite"/>
    </source>
</evidence>
<feature type="region of interest" description="Disordered" evidence="1">
    <location>
        <begin position="1"/>
        <end position="29"/>
    </location>
</feature>
<feature type="compositionally biased region" description="Basic and acidic residues" evidence="1">
    <location>
        <begin position="652"/>
        <end position="679"/>
    </location>
</feature>
<feature type="region of interest" description="Disordered" evidence="1">
    <location>
        <begin position="408"/>
        <end position="445"/>
    </location>
</feature>
<sequence length="866" mass="94365">MSRLARARGNGENSVGPPPSSLPSDNGLYLPSGSNVFITKTKSGKPAFARKKKNDLLQDYGFDIFGQSFGIPSRTDLERQARQSRHTRHVSQSSGVITAPPTPRRLPEKALLPDDESESEPEEMPITARKPMYNDARPPTPLRGILKSPRNKAVVGAYDGSSNYGMGSSSSPFTGSQPRPPTPMPFQHSHYGMGNTAEMASGPVYHQYPQGSISHMPGHHPPGAYYNGPPNWVTQPSASQWANPSDFTVPQTTSMPSMPSQFNQPLWTSSSSYAAPAAYSTSAQPPSSVTAMSAFQGPAVTATSQSHPNLGTNGARDTSNDPHPGAAPKTVISGKEDKSEPQEKTDDKVGTSNGISKNIRHHHICTGCGKKRSRDYQKAHPLKRGEIPKPAYCARCVRDAEIADNSFVSDDDHVAHHGDVIREKTQKEPEKNEKNEPVASEDAVNVPRLLGAAAARIVSHGMQSNPPTKKEANESQESIPLSARTASATSMHLPQIFEAASKIIGHSKKGGSRKTQALEIGKEILQDFFASQPDASHSTRHPSRSHHDVPEAITNNGSRQSPVDTRGPTASSISTKSIPREREVRSPQDGTVPRTQHRDSDSTYRRPSVHEENSDLTAERPDEHRGRPNRNPADRPSADNTAHEPSLASPESHGEQMDAPREEFEETRSLEDRVEREAELDLAGSGKRWEESFNSTFSPLGGSATSSFPTQNSQIRNHLTESTLSIDSYATDAEVHNTGEPLFQQDDCSEAAETVREDDIQPPKQIEYSDQKEQDQGEPDRLRNNSPLRLCTKSHNDRPSETPNHDMTSLYDSGSGRSSLSPSPIGSSVIAHTGKSIDDLEETSDERVKPKIKASARQRILSFMGL</sequence>
<feature type="compositionally biased region" description="Polar residues" evidence="1">
    <location>
        <begin position="553"/>
        <end position="577"/>
    </location>
</feature>
<feature type="compositionally biased region" description="Basic and acidic residues" evidence="1">
    <location>
        <begin position="794"/>
        <end position="804"/>
    </location>
</feature>
<evidence type="ECO:0000313" key="2">
    <source>
        <dbReference type="EMBL" id="KAK7757772.1"/>
    </source>
</evidence>
<dbReference type="Proteomes" id="UP001320420">
    <property type="component" value="Unassembled WGS sequence"/>
</dbReference>
<reference evidence="2 3" key="1">
    <citation type="submission" date="2024-02" db="EMBL/GenBank/DDBJ databases">
        <title>De novo assembly and annotation of 12 fungi associated with fruit tree decline syndrome in Ontario, Canada.</title>
        <authorList>
            <person name="Sulman M."/>
            <person name="Ellouze W."/>
            <person name="Ilyukhin E."/>
        </authorList>
    </citation>
    <scope>NUCLEOTIDE SEQUENCE [LARGE SCALE GENOMIC DNA]</scope>
    <source>
        <strain evidence="2 3">M11/M66-122</strain>
    </source>
</reference>
<organism evidence="2 3">
    <name type="scientific">Diatrype stigma</name>
    <dbReference type="NCBI Taxonomy" id="117547"/>
    <lineage>
        <taxon>Eukaryota</taxon>
        <taxon>Fungi</taxon>
        <taxon>Dikarya</taxon>
        <taxon>Ascomycota</taxon>
        <taxon>Pezizomycotina</taxon>
        <taxon>Sordariomycetes</taxon>
        <taxon>Xylariomycetidae</taxon>
        <taxon>Xylariales</taxon>
        <taxon>Diatrypaceae</taxon>
        <taxon>Diatrype</taxon>
    </lineage>
</organism>
<feature type="compositionally biased region" description="Polar residues" evidence="1">
    <location>
        <begin position="301"/>
        <end position="317"/>
    </location>
</feature>
<dbReference type="AlphaFoldDB" id="A0AAN9YX13"/>
<feature type="region of interest" description="Disordered" evidence="1">
    <location>
        <begin position="300"/>
        <end position="358"/>
    </location>
</feature>
<feature type="compositionally biased region" description="Low complexity" evidence="1">
    <location>
        <begin position="160"/>
        <end position="171"/>
    </location>
</feature>
<feature type="region of interest" description="Disordered" evidence="1">
    <location>
        <begin position="77"/>
        <end position="183"/>
    </location>
</feature>